<reference evidence="2 3" key="1">
    <citation type="submission" date="2018-05" db="EMBL/GenBank/DDBJ databases">
        <title>Genomic Encyclopedia of Archaeal and Bacterial Type Strains, Phase II (KMG-II): from individual species to whole genera.</title>
        <authorList>
            <person name="Goeker M."/>
        </authorList>
    </citation>
    <scope>NUCLEOTIDE SEQUENCE [LARGE SCALE GENOMIC DNA]</scope>
    <source>
        <strain evidence="2 3">DSM 22214</strain>
    </source>
</reference>
<organism evidence="2 3">
    <name type="scientific">Arcicella aurantiaca</name>
    <dbReference type="NCBI Taxonomy" id="591202"/>
    <lineage>
        <taxon>Bacteria</taxon>
        <taxon>Pseudomonadati</taxon>
        <taxon>Bacteroidota</taxon>
        <taxon>Cytophagia</taxon>
        <taxon>Cytophagales</taxon>
        <taxon>Flectobacillaceae</taxon>
        <taxon>Arcicella</taxon>
    </lineage>
</organism>
<name>A0A316EDX4_9BACT</name>
<keyword evidence="1" id="KW-0472">Membrane</keyword>
<evidence type="ECO:0000313" key="2">
    <source>
        <dbReference type="EMBL" id="PWK28840.1"/>
    </source>
</evidence>
<proteinExistence type="predicted"/>
<evidence type="ECO:0000313" key="3">
    <source>
        <dbReference type="Proteomes" id="UP000245489"/>
    </source>
</evidence>
<dbReference type="Proteomes" id="UP000245489">
    <property type="component" value="Unassembled WGS sequence"/>
</dbReference>
<dbReference type="RefSeq" id="WP_109741182.1">
    <property type="nucleotide sequence ID" value="NZ_QGGO01000002.1"/>
</dbReference>
<dbReference type="AlphaFoldDB" id="A0A316EDX4"/>
<keyword evidence="1" id="KW-0812">Transmembrane</keyword>
<accession>A0A316EDX4</accession>
<dbReference type="EMBL" id="QGGO01000002">
    <property type="protein sequence ID" value="PWK28840.1"/>
    <property type="molecule type" value="Genomic_DNA"/>
</dbReference>
<evidence type="ECO:0000256" key="1">
    <source>
        <dbReference type="SAM" id="Phobius"/>
    </source>
</evidence>
<feature type="transmembrane region" description="Helical" evidence="1">
    <location>
        <begin position="104"/>
        <end position="125"/>
    </location>
</feature>
<comment type="caution">
    <text evidence="2">The sequence shown here is derived from an EMBL/GenBank/DDBJ whole genome shotgun (WGS) entry which is preliminary data.</text>
</comment>
<feature type="transmembrane region" description="Helical" evidence="1">
    <location>
        <begin position="137"/>
        <end position="155"/>
    </location>
</feature>
<keyword evidence="1" id="KW-1133">Transmembrane helix</keyword>
<gene>
    <name evidence="2" type="ORF">LV89_00393</name>
</gene>
<sequence>MNNSIQIHNQIFEIDYHPATVVQSDKYEESSFITNNSWSHTPKHDLAFRLKNTDQEFFFTTEYSAIRAYVGQEVHLITLNKKIIGFLNTKSNDYYYLTNKFARILGFGVSWKWILLIEILLGIALFSTKEYSPRSTIILALFIVPAIYWILMRIYNLYLEKKIDKVVSNG</sequence>
<keyword evidence="3" id="KW-1185">Reference proteome</keyword>
<protein>
    <submittedName>
        <fullName evidence="2">Uncharacterized protein</fullName>
    </submittedName>
</protein>